<keyword evidence="3 8" id="KW-0375">Hydrogen ion transport</keyword>
<dbReference type="InterPro" id="IPR000711">
    <property type="entry name" value="ATPase_OSCP/dsu"/>
</dbReference>
<dbReference type="NCBIfam" id="TIGR01145">
    <property type="entry name" value="ATP_synt_delta"/>
    <property type="match status" value="1"/>
</dbReference>
<keyword evidence="8" id="KW-1003">Cell membrane</keyword>
<evidence type="ECO:0000256" key="7">
    <source>
        <dbReference type="ARBA" id="ARBA00023310"/>
    </source>
</evidence>
<organism evidence="9 10">
    <name type="scientific">Cytobacillus kochii</name>
    <dbReference type="NCBI Taxonomy" id="859143"/>
    <lineage>
        <taxon>Bacteria</taxon>
        <taxon>Bacillati</taxon>
        <taxon>Bacillota</taxon>
        <taxon>Bacilli</taxon>
        <taxon>Bacillales</taxon>
        <taxon>Bacillaceae</taxon>
        <taxon>Cytobacillus</taxon>
    </lineage>
</organism>
<comment type="subcellular location">
    <subcellularLocation>
        <location evidence="8">Cell membrane</location>
        <topology evidence="8">Peripheral membrane protein</topology>
    </subcellularLocation>
    <subcellularLocation>
        <location evidence="1">Membrane</location>
    </subcellularLocation>
</comment>
<dbReference type="GO" id="GO:0046933">
    <property type="term" value="F:proton-transporting ATP synthase activity, rotational mechanism"/>
    <property type="evidence" value="ECO:0007669"/>
    <property type="project" value="UniProtKB-UniRule"/>
</dbReference>
<evidence type="ECO:0000256" key="4">
    <source>
        <dbReference type="ARBA" id="ARBA00023065"/>
    </source>
</evidence>
<dbReference type="GO" id="GO:0005886">
    <property type="term" value="C:plasma membrane"/>
    <property type="evidence" value="ECO:0007669"/>
    <property type="project" value="UniProtKB-SubCell"/>
</dbReference>
<evidence type="ECO:0000256" key="1">
    <source>
        <dbReference type="ARBA" id="ARBA00004370"/>
    </source>
</evidence>
<evidence type="ECO:0000256" key="2">
    <source>
        <dbReference type="ARBA" id="ARBA00022448"/>
    </source>
</evidence>
<protein>
    <recommendedName>
        <fullName evidence="8">ATP synthase subunit delta</fullName>
    </recommendedName>
    <alternativeName>
        <fullName evidence="8">ATP synthase F(1) sector subunit delta</fullName>
    </alternativeName>
    <alternativeName>
        <fullName evidence="8">F-type ATPase subunit delta</fullName>
        <shortName evidence="8">F-ATPase subunit delta</shortName>
    </alternativeName>
</protein>
<dbReference type="NCBIfam" id="NF004403">
    <property type="entry name" value="PRK05758.2-4"/>
    <property type="match status" value="1"/>
</dbReference>
<keyword evidence="4 8" id="KW-0406">Ion transport</keyword>
<evidence type="ECO:0000256" key="8">
    <source>
        <dbReference type="HAMAP-Rule" id="MF_01416"/>
    </source>
</evidence>
<dbReference type="PRINTS" id="PR00125">
    <property type="entry name" value="ATPASEDELTA"/>
</dbReference>
<dbReference type="PANTHER" id="PTHR11910">
    <property type="entry name" value="ATP SYNTHASE DELTA CHAIN"/>
    <property type="match status" value="1"/>
</dbReference>
<gene>
    <name evidence="8" type="primary">atpH</name>
    <name evidence="9" type="ORF">CKF48_12285</name>
</gene>
<dbReference type="Proteomes" id="UP000215137">
    <property type="component" value="Chromosome"/>
</dbReference>
<keyword evidence="2 8" id="KW-0813">Transport</keyword>
<name>A0A248TIQ9_9BACI</name>
<sequence length="178" mass="20077">MTSSIVAKRYALALFQLANEHQLLDQMEDELRAVKDVVNHDSEFKAVLKTPKLSIQKKKEIVKEAFASVNTYVINTLLIMVERHREDEITGMVEHFLDLSDEQKGIAEAKVYSVRPLTDEERNALSATFAAKVGKQSLRIENIVDSNLLGGVKLRIGNKIFDGSLRGKLDRLERQLLG</sequence>
<dbReference type="RefSeq" id="WP_095371591.1">
    <property type="nucleotide sequence ID" value="NZ_CM126253.1"/>
</dbReference>
<dbReference type="InterPro" id="IPR020781">
    <property type="entry name" value="ATPase_OSCP/d_CS"/>
</dbReference>
<dbReference type="OrthoDB" id="9802471at2"/>
<dbReference type="InterPro" id="IPR026015">
    <property type="entry name" value="ATP_synth_OSCP/delta_N_sf"/>
</dbReference>
<evidence type="ECO:0000256" key="5">
    <source>
        <dbReference type="ARBA" id="ARBA00023136"/>
    </source>
</evidence>
<dbReference type="SUPFAM" id="SSF47928">
    <property type="entry name" value="N-terminal domain of the delta subunit of the F1F0-ATP synthase"/>
    <property type="match status" value="1"/>
</dbReference>
<dbReference type="AlphaFoldDB" id="A0A248TIQ9"/>
<reference evidence="9 10" key="1">
    <citation type="submission" date="2017-08" db="EMBL/GenBank/DDBJ databases">
        <title>Complete Genome Sequence of Bacillus kochii Oregon-R-modENCODE STRAIN BDGP4, isolated from Drosophila melanogaster gut.</title>
        <authorList>
            <person name="Wan K.H."/>
            <person name="Yu C."/>
            <person name="Park S."/>
            <person name="Hammonds A.S."/>
            <person name="Booth B.W."/>
            <person name="Celniker S.E."/>
        </authorList>
    </citation>
    <scope>NUCLEOTIDE SEQUENCE [LARGE SCALE GENOMIC DNA]</scope>
    <source>
        <strain evidence="9 10">BDGP4</strain>
    </source>
</reference>
<dbReference type="KEGG" id="bko:CKF48_12285"/>
<dbReference type="Gene3D" id="1.10.520.20">
    <property type="entry name" value="N-terminal domain of the delta subunit of the F1F0-ATP synthase"/>
    <property type="match status" value="1"/>
</dbReference>
<dbReference type="PROSITE" id="PS00389">
    <property type="entry name" value="ATPASE_DELTA"/>
    <property type="match status" value="1"/>
</dbReference>
<evidence type="ECO:0000256" key="3">
    <source>
        <dbReference type="ARBA" id="ARBA00022781"/>
    </source>
</evidence>
<dbReference type="EMBL" id="CP022983">
    <property type="protein sequence ID" value="ASV68022.1"/>
    <property type="molecule type" value="Genomic_DNA"/>
</dbReference>
<comment type="function">
    <text evidence="8">F(1)F(0) ATP synthase produces ATP from ADP in the presence of a proton or sodium gradient. F-type ATPases consist of two structural domains, F(1) containing the extramembraneous catalytic core and F(0) containing the membrane proton channel, linked together by a central stalk and a peripheral stalk. During catalysis, ATP synthesis in the catalytic domain of F(1) is coupled via a rotary mechanism of the central stalk subunits to proton translocation.</text>
</comment>
<keyword evidence="7 8" id="KW-0066">ATP synthesis</keyword>
<comment type="similarity">
    <text evidence="8">Belongs to the ATPase delta chain family.</text>
</comment>
<accession>A0A248TIQ9</accession>
<keyword evidence="6 8" id="KW-0139">CF(1)</keyword>
<keyword evidence="5 8" id="KW-0472">Membrane</keyword>
<evidence type="ECO:0000313" key="9">
    <source>
        <dbReference type="EMBL" id="ASV68022.1"/>
    </source>
</evidence>
<proteinExistence type="inferred from homology"/>
<evidence type="ECO:0000256" key="6">
    <source>
        <dbReference type="ARBA" id="ARBA00023196"/>
    </source>
</evidence>
<keyword evidence="10" id="KW-1185">Reference proteome</keyword>
<dbReference type="GO" id="GO:0045259">
    <property type="term" value="C:proton-transporting ATP synthase complex"/>
    <property type="evidence" value="ECO:0007669"/>
    <property type="project" value="UniProtKB-KW"/>
</dbReference>
<dbReference type="HAMAP" id="MF_01416">
    <property type="entry name" value="ATP_synth_delta_bact"/>
    <property type="match status" value="1"/>
</dbReference>
<evidence type="ECO:0000313" key="10">
    <source>
        <dbReference type="Proteomes" id="UP000215137"/>
    </source>
</evidence>
<comment type="function">
    <text evidence="8">This protein is part of the stalk that links CF(0) to CF(1). It either transmits conformational changes from CF(0) to CF(1) or is implicated in proton conduction.</text>
</comment>
<dbReference type="Pfam" id="PF00213">
    <property type="entry name" value="OSCP"/>
    <property type="match status" value="1"/>
</dbReference>